<dbReference type="PANTHER" id="PTHR33191">
    <property type="entry name" value="RIPENING-RELATED PROTEIN 2-RELATED"/>
    <property type="match status" value="1"/>
</dbReference>
<dbReference type="Proteomes" id="UP001454036">
    <property type="component" value="Unassembled WGS sequence"/>
</dbReference>
<accession>A0AAV3PN33</accession>
<organism evidence="6 7">
    <name type="scientific">Lithospermum erythrorhizon</name>
    <name type="common">Purple gromwell</name>
    <name type="synonym">Lithospermum officinale var. erythrorhizon</name>
    <dbReference type="NCBI Taxonomy" id="34254"/>
    <lineage>
        <taxon>Eukaryota</taxon>
        <taxon>Viridiplantae</taxon>
        <taxon>Streptophyta</taxon>
        <taxon>Embryophyta</taxon>
        <taxon>Tracheophyta</taxon>
        <taxon>Spermatophyta</taxon>
        <taxon>Magnoliopsida</taxon>
        <taxon>eudicotyledons</taxon>
        <taxon>Gunneridae</taxon>
        <taxon>Pentapetalae</taxon>
        <taxon>asterids</taxon>
        <taxon>lamiids</taxon>
        <taxon>Boraginales</taxon>
        <taxon>Boraginaceae</taxon>
        <taxon>Boraginoideae</taxon>
        <taxon>Lithospermeae</taxon>
        <taxon>Lithospermum</taxon>
    </lineage>
</organism>
<feature type="signal peptide" evidence="5">
    <location>
        <begin position="1"/>
        <end position="20"/>
    </location>
</feature>
<dbReference type="GO" id="GO:0005576">
    <property type="term" value="C:extracellular region"/>
    <property type="evidence" value="ECO:0007669"/>
    <property type="project" value="UniProtKB-SubCell"/>
</dbReference>
<reference evidence="6 7" key="1">
    <citation type="submission" date="2024-01" db="EMBL/GenBank/DDBJ databases">
        <title>The complete chloroplast genome sequence of Lithospermum erythrorhizon: insights into the phylogenetic relationship among Boraginaceae species and the maternal lineages of purple gromwells.</title>
        <authorList>
            <person name="Okada T."/>
            <person name="Watanabe K."/>
        </authorList>
    </citation>
    <scope>NUCLEOTIDE SEQUENCE [LARGE SCALE GENOMIC DNA]</scope>
</reference>
<dbReference type="AlphaFoldDB" id="A0AAV3PN33"/>
<evidence type="ECO:0000256" key="1">
    <source>
        <dbReference type="ARBA" id="ARBA00004613"/>
    </source>
</evidence>
<evidence type="ECO:0000256" key="5">
    <source>
        <dbReference type="SAM" id="SignalP"/>
    </source>
</evidence>
<comment type="caution">
    <text evidence="6">The sequence shown here is derived from an EMBL/GenBank/DDBJ whole genome shotgun (WGS) entry which is preliminary data.</text>
</comment>
<gene>
    <name evidence="6" type="ORF">LIER_11358</name>
</gene>
<keyword evidence="3" id="KW-0964">Secreted</keyword>
<dbReference type="Gene3D" id="2.40.40.10">
    <property type="entry name" value="RlpA-like domain"/>
    <property type="match status" value="1"/>
</dbReference>
<dbReference type="InterPro" id="IPR039271">
    <property type="entry name" value="Kiwellin-like"/>
</dbReference>
<evidence type="ECO:0000256" key="4">
    <source>
        <dbReference type="ARBA" id="ARBA00022729"/>
    </source>
</evidence>
<comment type="subcellular location">
    <subcellularLocation>
        <location evidence="1">Secreted</location>
    </subcellularLocation>
</comment>
<evidence type="ECO:0000313" key="7">
    <source>
        <dbReference type="Proteomes" id="UP001454036"/>
    </source>
</evidence>
<evidence type="ECO:0000256" key="2">
    <source>
        <dbReference type="ARBA" id="ARBA00005592"/>
    </source>
</evidence>
<evidence type="ECO:0000313" key="6">
    <source>
        <dbReference type="EMBL" id="GAA0153024.1"/>
    </source>
</evidence>
<dbReference type="EMBL" id="BAABME010002101">
    <property type="protein sequence ID" value="GAA0153024.1"/>
    <property type="molecule type" value="Genomic_DNA"/>
</dbReference>
<feature type="chain" id="PRO_5043495187" evidence="5">
    <location>
        <begin position="21"/>
        <end position="132"/>
    </location>
</feature>
<sequence length="132" mass="14744">MKYIITLMIVLASMATLSMAKITYEEIRRYQGEYEDGIGVGLGSCDNRYHNNTDLFVSLSTKWYNGGSRCGKTIVINSPNGHNVSAKVVSECATNDGCKDNVIVASDGVWHTLNIDRKSQKWGWMNVTWTDL</sequence>
<keyword evidence="4 5" id="KW-0732">Signal</keyword>
<dbReference type="SUPFAM" id="SSF50685">
    <property type="entry name" value="Barwin-like endoglucanases"/>
    <property type="match status" value="1"/>
</dbReference>
<dbReference type="InterPro" id="IPR036908">
    <property type="entry name" value="RlpA-like_sf"/>
</dbReference>
<dbReference type="PANTHER" id="PTHR33191:SF58">
    <property type="entry name" value="RIPENING-RELATED PROTEIN 1"/>
    <property type="match status" value="1"/>
</dbReference>
<protein>
    <submittedName>
        <fullName evidence="6">Uncharacterized protein</fullName>
    </submittedName>
</protein>
<dbReference type="Pfam" id="PF24300">
    <property type="entry name" value="KWL1"/>
    <property type="match status" value="1"/>
</dbReference>
<evidence type="ECO:0000256" key="3">
    <source>
        <dbReference type="ARBA" id="ARBA00022525"/>
    </source>
</evidence>
<comment type="similarity">
    <text evidence="2">Belongs to the kiwellin family.</text>
</comment>
<proteinExistence type="inferred from homology"/>
<keyword evidence="7" id="KW-1185">Reference proteome</keyword>
<name>A0AAV3PN33_LITER</name>